<accession>A0AAX3N9L6</accession>
<feature type="transmembrane region" description="Helical" evidence="1">
    <location>
        <begin position="25"/>
        <end position="46"/>
    </location>
</feature>
<organism evidence="2 3">
    <name type="scientific">Candidatus Purcelliella pentastirinorum</name>
    <dbReference type="NCBI Taxonomy" id="472834"/>
    <lineage>
        <taxon>Bacteria</taxon>
        <taxon>Pseudomonadati</taxon>
        <taxon>Pseudomonadota</taxon>
        <taxon>Gammaproteobacteria</taxon>
        <taxon>Enterobacterales</taxon>
        <taxon>Enterobacteriaceae</taxon>
        <taxon>Candidatus Purcelliella</taxon>
    </lineage>
</organism>
<reference evidence="2" key="1">
    <citation type="submission" date="2022-11" db="EMBL/GenBank/DDBJ databases">
        <title>Genomic comparisons reveal selection pressure and functional variation between nutritional endosymbionts of cave-adapted and epigean Hawaiian planthoppers.</title>
        <authorList>
            <person name="Gossett J.M."/>
            <person name="Porter M.L."/>
            <person name="Vasquez Y."/>
            <person name="Bennett G.M."/>
            <person name="Chong R.A."/>
        </authorList>
    </citation>
    <scope>NUCLEOTIDE SEQUENCE</scope>
    <source>
        <strain evidence="2">OPOL2</strain>
    </source>
</reference>
<keyword evidence="1" id="KW-1133">Transmembrane helix</keyword>
<dbReference type="Proteomes" id="UP001214992">
    <property type="component" value="Chromosome"/>
</dbReference>
<keyword evidence="1" id="KW-0472">Membrane</keyword>
<dbReference type="AlphaFoldDB" id="A0AAX3N9L6"/>
<name>A0AAX3N9L6_9ENTR</name>
<evidence type="ECO:0000256" key="1">
    <source>
        <dbReference type="SAM" id="Phobius"/>
    </source>
</evidence>
<evidence type="ECO:0000313" key="2">
    <source>
        <dbReference type="EMBL" id="WDI78550.1"/>
    </source>
</evidence>
<gene>
    <name evidence="2" type="ORF">ONB71_00125</name>
</gene>
<dbReference type="EMBL" id="CP110496">
    <property type="protein sequence ID" value="WDI78550.1"/>
    <property type="molecule type" value="Genomic_DNA"/>
</dbReference>
<keyword evidence="1" id="KW-0812">Transmembrane</keyword>
<proteinExistence type="predicted"/>
<dbReference type="RefSeq" id="WP_274360577.1">
    <property type="nucleotide sequence ID" value="NZ_CP110496.1"/>
</dbReference>
<protein>
    <submittedName>
        <fullName evidence="2">Uncharacterized protein</fullName>
    </submittedName>
</protein>
<evidence type="ECO:0000313" key="3">
    <source>
        <dbReference type="Proteomes" id="UP001214992"/>
    </source>
</evidence>
<sequence>MSIFFKIFIALYVMSSKLPMGVGTMYNLFFFNIFIFMLLLISNVYIKFDLFFNILLDI</sequence>